<comment type="subcellular location">
    <subcellularLocation>
        <location evidence="1">Cell membrane</location>
        <topology evidence="1">Single-pass type I membrane protein</topology>
    </subcellularLocation>
</comment>
<proteinExistence type="predicted"/>
<dbReference type="InterPro" id="IPR003598">
    <property type="entry name" value="Ig_sub2"/>
</dbReference>
<dbReference type="EMBL" id="QNUK01000293">
    <property type="protein sequence ID" value="KAF5896066.1"/>
    <property type="molecule type" value="Genomic_DNA"/>
</dbReference>
<evidence type="ECO:0000259" key="11">
    <source>
        <dbReference type="PROSITE" id="PS50835"/>
    </source>
</evidence>
<evidence type="ECO:0000313" key="13">
    <source>
        <dbReference type="Proteomes" id="UP000727407"/>
    </source>
</evidence>
<dbReference type="Pfam" id="PF07686">
    <property type="entry name" value="V-set"/>
    <property type="match status" value="2"/>
</dbReference>
<feature type="domain" description="Ig-like" evidence="11">
    <location>
        <begin position="18"/>
        <end position="125"/>
    </location>
</feature>
<keyword evidence="9" id="KW-0325">Glycoprotein</keyword>
<evidence type="ECO:0000256" key="8">
    <source>
        <dbReference type="ARBA" id="ARBA00023170"/>
    </source>
</evidence>
<keyword evidence="3" id="KW-0812">Transmembrane</keyword>
<dbReference type="Gene3D" id="2.60.40.10">
    <property type="entry name" value="Immunoglobulins"/>
    <property type="match status" value="2"/>
</dbReference>
<dbReference type="InterPro" id="IPR007110">
    <property type="entry name" value="Ig-like_dom"/>
</dbReference>
<dbReference type="GO" id="GO:0009897">
    <property type="term" value="C:external side of plasma membrane"/>
    <property type="evidence" value="ECO:0007669"/>
    <property type="project" value="TreeGrafter"/>
</dbReference>
<dbReference type="GO" id="GO:0031295">
    <property type="term" value="P:T cell costimulation"/>
    <property type="evidence" value="ECO:0007669"/>
    <property type="project" value="TreeGrafter"/>
</dbReference>
<organism evidence="12 13">
    <name type="scientific">Clarias magur</name>
    <name type="common">Asian catfish</name>
    <name type="synonym">Macropteronotus magur</name>
    <dbReference type="NCBI Taxonomy" id="1594786"/>
    <lineage>
        <taxon>Eukaryota</taxon>
        <taxon>Metazoa</taxon>
        <taxon>Chordata</taxon>
        <taxon>Craniata</taxon>
        <taxon>Vertebrata</taxon>
        <taxon>Euteleostomi</taxon>
        <taxon>Actinopterygii</taxon>
        <taxon>Neopterygii</taxon>
        <taxon>Teleostei</taxon>
        <taxon>Ostariophysi</taxon>
        <taxon>Siluriformes</taxon>
        <taxon>Clariidae</taxon>
        <taxon>Clarias</taxon>
    </lineage>
</organism>
<keyword evidence="4" id="KW-0732">Signal</keyword>
<dbReference type="InterPro" id="IPR003599">
    <property type="entry name" value="Ig_sub"/>
</dbReference>
<name>A0A8J4TEU0_CLAMG</name>
<dbReference type="GO" id="GO:0071222">
    <property type="term" value="P:cellular response to lipopolysaccharide"/>
    <property type="evidence" value="ECO:0007669"/>
    <property type="project" value="TreeGrafter"/>
</dbReference>
<dbReference type="InterPro" id="IPR036179">
    <property type="entry name" value="Ig-like_dom_sf"/>
</dbReference>
<protein>
    <submittedName>
        <fullName evidence="12">Antigen like protein</fullName>
    </submittedName>
</protein>
<dbReference type="SMART" id="SM00408">
    <property type="entry name" value="IGc2"/>
    <property type="match status" value="2"/>
</dbReference>
<dbReference type="SMART" id="SM00409">
    <property type="entry name" value="IG"/>
    <property type="match status" value="2"/>
</dbReference>
<dbReference type="Proteomes" id="UP000727407">
    <property type="component" value="Unassembled WGS sequence"/>
</dbReference>
<dbReference type="SMART" id="SM00406">
    <property type="entry name" value="IGv"/>
    <property type="match status" value="2"/>
</dbReference>
<dbReference type="SUPFAM" id="SSF48726">
    <property type="entry name" value="Immunoglobulin"/>
    <property type="match status" value="2"/>
</dbReference>
<evidence type="ECO:0000256" key="7">
    <source>
        <dbReference type="ARBA" id="ARBA00023157"/>
    </source>
</evidence>
<dbReference type="PANTHER" id="PTHR25466:SF14">
    <property type="entry name" value="BUTYROPHILIN SUBFAMILY 2 MEMBER A2-LIKE-RELATED"/>
    <property type="match status" value="1"/>
</dbReference>
<evidence type="ECO:0000256" key="6">
    <source>
        <dbReference type="ARBA" id="ARBA00023136"/>
    </source>
</evidence>
<evidence type="ECO:0000256" key="9">
    <source>
        <dbReference type="ARBA" id="ARBA00023180"/>
    </source>
</evidence>
<dbReference type="GO" id="GO:0042130">
    <property type="term" value="P:negative regulation of T cell proliferation"/>
    <property type="evidence" value="ECO:0007669"/>
    <property type="project" value="TreeGrafter"/>
</dbReference>
<gene>
    <name evidence="12" type="ORF">DAT39_014212</name>
</gene>
<dbReference type="OrthoDB" id="9898017at2759"/>
<dbReference type="GO" id="GO:0007166">
    <property type="term" value="P:cell surface receptor signaling pathway"/>
    <property type="evidence" value="ECO:0007669"/>
    <property type="project" value="TreeGrafter"/>
</dbReference>
<evidence type="ECO:0000313" key="12">
    <source>
        <dbReference type="EMBL" id="KAF5896066.1"/>
    </source>
</evidence>
<evidence type="ECO:0000256" key="4">
    <source>
        <dbReference type="ARBA" id="ARBA00022729"/>
    </source>
</evidence>
<evidence type="ECO:0000256" key="5">
    <source>
        <dbReference type="ARBA" id="ARBA00022989"/>
    </source>
</evidence>
<feature type="non-terminal residue" evidence="12">
    <location>
        <position position="313"/>
    </location>
</feature>
<feature type="non-terminal residue" evidence="12">
    <location>
        <position position="1"/>
    </location>
</feature>
<dbReference type="InterPro" id="IPR051713">
    <property type="entry name" value="T-cell_Activation_Regulation"/>
</dbReference>
<keyword evidence="13" id="KW-1185">Reference proteome</keyword>
<feature type="domain" description="Ig-like" evidence="11">
    <location>
        <begin position="207"/>
        <end position="313"/>
    </location>
</feature>
<keyword evidence="8" id="KW-0675">Receptor</keyword>
<evidence type="ECO:0000256" key="10">
    <source>
        <dbReference type="ARBA" id="ARBA00023319"/>
    </source>
</evidence>
<dbReference type="InterPro" id="IPR013783">
    <property type="entry name" value="Ig-like_fold"/>
</dbReference>
<dbReference type="PROSITE" id="PS50835">
    <property type="entry name" value="IG_LIKE"/>
    <property type="match status" value="2"/>
</dbReference>
<accession>A0A8J4TEU0</accession>
<keyword evidence="5" id="KW-1133">Transmembrane helix</keyword>
<keyword evidence="10" id="KW-0393">Immunoglobulin domain</keyword>
<dbReference type="FunFam" id="2.60.40.10:FF:000142">
    <property type="entry name" value="V-set domain-containing T-cell activation inhibitor 1"/>
    <property type="match status" value="1"/>
</dbReference>
<dbReference type="GO" id="GO:0042102">
    <property type="term" value="P:positive regulation of T cell proliferation"/>
    <property type="evidence" value="ECO:0007669"/>
    <property type="project" value="TreeGrafter"/>
</dbReference>
<sequence>RPVTRTTTVITTPRNGEPLRQADVSVKSIEGVIGQTVMLPCSVTQKSVNVVWRYRDNRPVCDIIDGKADYDEQDPAYKGRVSLFSSEIDKGNFSIMLSNVVESDAGTYTCTSPGLHREKIELTVTVLVQSVECVVEQTAVLPCSVEQTPQYELWRDKHSKTACDYGAVPRNSESPSRADGLLAFLMNRIQPVETGYFISFIFLILLHKVSVQSSTKHVEGVEGDTVVLPCVYSSGLQKVYWRYKDITVVCDINNGAISDVQDAAYKGRVEIFPSEIQEGNFPVRLKNLTEADVGTYTCSSPNRFKLYVQLNVT</sequence>
<keyword evidence="2" id="KW-1003">Cell membrane</keyword>
<evidence type="ECO:0000256" key="2">
    <source>
        <dbReference type="ARBA" id="ARBA00022475"/>
    </source>
</evidence>
<keyword evidence="6" id="KW-0472">Membrane</keyword>
<dbReference type="InterPro" id="IPR013106">
    <property type="entry name" value="Ig_V-set"/>
</dbReference>
<comment type="caution">
    <text evidence="12">The sequence shown here is derived from an EMBL/GenBank/DDBJ whole genome shotgun (WGS) entry which is preliminary data.</text>
</comment>
<keyword evidence="7" id="KW-1015">Disulfide bond</keyword>
<evidence type="ECO:0000256" key="1">
    <source>
        <dbReference type="ARBA" id="ARBA00004251"/>
    </source>
</evidence>
<dbReference type="GO" id="GO:0006955">
    <property type="term" value="P:immune response"/>
    <property type="evidence" value="ECO:0007669"/>
    <property type="project" value="TreeGrafter"/>
</dbReference>
<evidence type="ECO:0000256" key="3">
    <source>
        <dbReference type="ARBA" id="ARBA00022692"/>
    </source>
</evidence>
<reference evidence="12" key="1">
    <citation type="submission" date="2020-07" db="EMBL/GenBank/DDBJ databases">
        <title>Clarias magur genome sequencing, assembly and annotation.</title>
        <authorList>
            <person name="Kushwaha B."/>
            <person name="Kumar R."/>
            <person name="Das P."/>
            <person name="Joshi C.G."/>
            <person name="Kumar D."/>
            <person name="Nagpure N.S."/>
            <person name="Pandey M."/>
            <person name="Agarwal S."/>
            <person name="Srivastava S."/>
            <person name="Singh M."/>
            <person name="Sahoo L."/>
            <person name="Jayasankar P."/>
            <person name="Meher P.K."/>
            <person name="Koringa P.G."/>
            <person name="Iquebal M.A."/>
            <person name="Das S.P."/>
            <person name="Bit A."/>
            <person name="Patnaik S."/>
            <person name="Patel N."/>
            <person name="Shah T.M."/>
            <person name="Hinsu A."/>
            <person name="Jena J.K."/>
        </authorList>
    </citation>
    <scope>NUCLEOTIDE SEQUENCE</scope>
    <source>
        <strain evidence="12">CIFAMagur01</strain>
        <tissue evidence="12">Testis</tissue>
    </source>
</reference>
<dbReference type="AlphaFoldDB" id="A0A8J4TEU0"/>
<dbReference type="PANTHER" id="PTHR25466">
    <property type="entry name" value="T-LYMPHOCYTE ACTIVATION ANTIGEN"/>
    <property type="match status" value="1"/>
</dbReference>